<evidence type="ECO:0000313" key="3">
    <source>
        <dbReference type="Proteomes" id="UP000676336"/>
    </source>
</evidence>
<sequence>LLTKEKYLHPELEYSVVLKQNLHLYNLVENLSNSNQTKNNSTLNNHRLKRKHSTMSNNQNSSEIDDSILNLFRRDNK</sequence>
<dbReference type="Proteomes" id="UP000676336">
    <property type="component" value="Unassembled WGS sequence"/>
</dbReference>
<organism evidence="2 3">
    <name type="scientific">Rotaria magnacalcarata</name>
    <dbReference type="NCBI Taxonomy" id="392030"/>
    <lineage>
        <taxon>Eukaryota</taxon>
        <taxon>Metazoa</taxon>
        <taxon>Spiralia</taxon>
        <taxon>Gnathifera</taxon>
        <taxon>Rotifera</taxon>
        <taxon>Eurotatoria</taxon>
        <taxon>Bdelloidea</taxon>
        <taxon>Philodinida</taxon>
        <taxon>Philodinidae</taxon>
        <taxon>Rotaria</taxon>
    </lineage>
</organism>
<gene>
    <name evidence="2" type="ORF">SMN809_LOCUS38876</name>
</gene>
<proteinExistence type="predicted"/>
<protein>
    <submittedName>
        <fullName evidence="2">Uncharacterized protein</fullName>
    </submittedName>
</protein>
<feature type="non-terminal residue" evidence="2">
    <location>
        <position position="1"/>
    </location>
</feature>
<dbReference type="EMBL" id="CAJOBI010102764">
    <property type="protein sequence ID" value="CAF4596073.1"/>
    <property type="molecule type" value="Genomic_DNA"/>
</dbReference>
<feature type="compositionally biased region" description="Polar residues" evidence="1">
    <location>
        <begin position="33"/>
        <end position="45"/>
    </location>
</feature>
<evidence type="ECO:0000256" key="1">
    <source>
        <dbReference type="SAM" id="MobiDB-lite"/>
    </source>
</evidence>
<accession>A0A8S2Z3E4</accession>
<dbReference type="AlphaFoldDB" id="A0A8S2Z3E4"/>
<evidence type="ECO:0000313" key="2">
    <source>
        <dbReference type="EMBL" id="CAF4596073.1"/>
    </source>
</evidence>
<feature type="region of interest" description="Disordered" evidence="1">
    <location>
        <begin position="33"/>
        <end position="77"/>
    </location>
</feature>
<name>A0A8S2Z3E4_9BILA</name>
<comment type="caution">
    <text evidence="2">The sequence shown here is derived from an EMBL/GenBank/DDBJ whole genome shotgun (WGS) entry which is preliminary data.</text>
</comment>
<reference evidence="2" key="1">
    <citation type="submission" date="2021-02" db="EMBL/GenBank/DDBJ databases">
        <authorList>
            <person name="Nowell W R."/>
        </authorList>
    </citation>
    <scope>NUCLEOTIDE SEQUENCE</scope>
</reference>